<protein>
    <recommendedName>
        <fullName evidence="6">t-SNARE coiled-coil homology domain-containing protein</fullName>
    </recommendedName>
</protein>
<comment type="caution">
    <text evidence="7">The sequence shown here is derived from an EMBL/GenBank/DDBJ whole genome shotgun (WGS) entry which is preliminary data.</text>
</comment>
<dbReference type="SMART" id="SM00503">
    <property type="entry name" value="SynN"/>
    <property type="match status" value="1"/>
</dbReference>
<evidence type="ECO:0000259" key="6">
    <source>
        <dbReference type="PROSITE" id="PS50192"/>
    </source>
</evidence>
<dbReference type="InterPro" id="IPR000727">
    <property type="entry name" value="T_SNARE_dom"/>
</dbReference>
<feature type="transmembrane region" description="Helical" evidence="5">
    <location>
        <begin position="282"/>
        <end position="305"/>
    </location>
</feature>
<name>A0A9D4UIX6_ADICA</name>
<keyword evidence="4" id="KW-0175">Coiled coil</keyword>
<dbReference type="CDD" id="cd15848">
    <property type="entry name" value="SNARE_syntaxin1-like"/>
    <property type="match status" value="1"/>
</dbReference>
<evidence type="ECO:0000313" key="7">
    <source>
        <dbReference type="EMBL" id="KAI5068685.1"/>
    </source>
</evidence>
<dbReference type="Pfam" id="PF00804">
    <property type="entry name" value="Syntaxin"/>
    <property type="match status" value="1"/>
</dbReference>
<dbReference type="GO" id="GO:0005484">
    <property type="term" value="F:SNAP receptor activity"/>
    <property type="evidence" value="ECO:0007669"/>
    <property type="project" value="TreeGrafter"/>
</dbReference>
<dbReference type="GO" id="GO:0005886">
    <property type="term" value="C:plasma membrane"/>
    <property type="evidence" value="ECO:0007669"/>
    <property type="project" value="TreeGrafter"/>
</dbReference>
<dbReference type="PANTHER" id="PTHR19957:SF251">
    <property type="entry name" value="SYNTAXIN-RELATED PROTEIN KNOLLE"/>
    <property type="match status" value="1"/>
</dbReference>
<dbReference type="InterPro" id="IPR006011">
    <property type="entry name" value="Syntaxin_N"/>
</dbReference>
<feature type="domain" description="T-SNARE coiled-coil homology" evidence="6">
    <location>
        <begin position="210"/>
        <end position="272"/>
    </location>
</feature>
<dbReference type="GO" id="GO:0031201">
    <property type="term" value="C:SNARE complex"/>
    <property type="evidence" value="ECO:0007669"/>
    <property type="project" value="TreeGrafter"/>
</dbReference>
<evidence type="ECO:0000256" key="3">
    <source>
        <dbReference type="ARBA" id="ARBA00022927"/>
    </source>
</evidence>
<dbReference type="GO" id="GO:0048278">
    <property type="term" value="P:vesicle docking"/>
    <property type="evidence" value="ECO:0007669"/>
    <property type="project" value="TreeGrafter"/>
</dbReference>
<organism evidence="7 8">
    <name type="scientific">Adiantum capillus-veneris</name>
    <name type="common">Maidenhair fern</name>
    <dbReference type="NCBI Taxonomy" id="13818"/>
    <lineage>
        <taxon>Eukaryota</taxon>
        <taxon>Viridiplantae</taxon>
        <taxon>Streptophyta</taxon>
        <taxon>Embryophyta</taxon>
        <taxon>Tracheophyta</taxon>
        <taxon>Polypodiopsida</taxon>
        <taxon>Polypodiidae</taxon>
        <taxon>Polypodiales</taxon>
        <taxon>Pteridineae</taxon>
        <taxon>Pteridaceae</taxon>
        <taxon>Vittarioideae</taxon>
        <taxon>Adiantum</taxon>
    </lineage>
</organism>
<dbReference type="Proteomes" id="UP000886520">
    <property type="component" value="Chromosome 16"/>
</dbReference>
<keyword evidence="5" id="KW-0812">Transmembrane</keyword>
<dbReference type="Gene3D" id="1.20.5.110">
    <property type="match status" value="1"/>
</dbReference>
<dbReference type="InterPro" id="IPR045242">
    <property type="entry name" value="Syntaxin"/>
</dbReference>
<dbReference type="FunFam" id="1.20.58.70:FF:000003">
    <property type="entry name" value="Qa-SNARE, Sso1/Syntaxin1-type, SYP12A-group"/>
    <property type="match status" value="1"/>
</dbReference>
<dbReference type="OrthoDB" id="10255013at2759"/>
<keyword evidence="5" id="KW-1133">Transmembrane helix</keyword>
<dbReference type="Pfam" id="PF05739">
    <property type="entry name" value="SNARE"/>
    <property type="match status" value="1"/>
</dbReference>
<feature type="coiled-coil region" evidence="4">
    <location>
        <begin position="50"/>
        <end position="111"/>
    </location>
</feature>
<dbReference type="GO" id="GO:0000149">
    <property type="term" value="F:SNARE binding"/>
    <property type="evidence" value="ECO:0007669"/>
    <property type="project" value="TreeGrafter"/>
</dbReference>
<dbReference type="SUPFAM" id="SSF47661">
    <property type="entry name" value="t-snare proteins"/>
    <property type="match status" value="1"/>
</dbReference>
<keyword evidence="2" id="KW-0813">Transport</keyword>
<dbReference type="InterPro" id="IPR010989">
    <property type="entry name" value="SNARE"/>
</dbReference>
<keyword evidence="3" id="KW-0653">Protein transport</keyword>
<dbReference type="GO" id="GO:0006886">
    <property type="term" value="P:intracellular protein transport"/>
    <property type="evidence" value="ECO:0007669"/>
    <property type="project" value="TreeGrafter"/>
</dbReference>
<gene>
    <name evidence="7" type="ORF">GOP47_0017030</name>
</gene>
<keyword evidence="8" id="KW-1185">Reference proteome</keyword>
<proteinExistence type="inferred from homology"/>
<accession>A0A9D4UIX6</accession>
<reference evidence="7" key="1">
    <citation type="submission" date="2021-01" db="EMBL/GenBank/DDBJ databases">
        <title>Adiantum capillus-veneris genome.</title>
        <authorList>
            <person name="Fang Y."/>
            <person name="Liao Q."/>
        </authorList>
    </citation>
    <scope>NUCLEOTIDE SEQUENCE</scope>
    <source>
        <strain evidence="7">H3</strain>
        <tissue evidence="7">Leaf</tissue>
    </source>
</reference>
<keyword evidence="5" id="KW-0472">Membrane</keyword>
<dbReference type="PANTHER" id="PTHR19957">
    <property type="entry name" value="SYNTAXIN"/>
    <property type="match status" value="1"/>
</dbReference>
<dbReference type="Gene3D" id="1.20.58.70">
    <property type="match status" value="1"/>
</dbReference>
<evidence type="ECO:0000256" key="5">
    <source>
        <dbReference type="SAM" id="Phobius"/>
    </source>
</evidence>
<dbReference type="GO" id="GO:0006887">
    <property type="term" value="P:exocytosis"/>
    <property type="evidence" value="ECO:0007669"/>
    <property type="project" value="TreeGrafter"/>
</dbReference>
<evidence type="ECO:0000313" key="8">
    <source>
        <dbReference type="Proteomes" id="UP000886520"/>
    </source>
</evidence>
<evidence type="ECO:0000256" key="1">
    <source>
        <dbReference type="ARBA" id="ARBA00009063"/>
    </source>
</evidence>
<dbReference type="GO" id="GO:0006906">
    <property type="term" value="P:vesicle fusion"/>
    <property type="evidence" value="ECO:0007669"/>
    <property type="project" value="TreeGrafter"/>
</dbReference>
<dbReference type="GO" id="GO:0012505">
    <property type="term" value="C:endomembrane system"/>
    <property type="evidence" value="ECO:0007669"/>
    <property type="project" value="TreeGrafter"/>
</dbReference>
<sequence length="307" mass="35415">MNDLLCKAHIKGTNYVNLRQENMRDVEMGDIGDANEDRNLRAFFEDVEVIQSDMEKAKHLLLEIQAANEEGKTIHKAHAMKILRGRMDADMIELMKRAKSIKANLEDLDKSNLVNRSCLRCELGTPVDRTRMSITNALRQKLKDLMGEFQILRHRIMTEYKETVERRFYTVTGHHPNEDTVEQIITTGESENFLQTVIHEQGRGQVMDTIRELQERHDTAKEIEQNLLDLHQIFLDMSVMVEGQGEKLNDIQHNVNEANAHIDGGTQQLKDAKYYQRNSFKYVGLAILILLILIIILVIPISIALRK</sequence>
<dbReference type="SMART" id="SM00397">
    <property type="entry name" value="t_SNARE"/>
    <property type="match status" value="1"/>
</dbReference>
<evidence type="ECO:0000256" key="2">
    <source>
        <dbReference type="ARBA" id="ARBA00022448"/>
    </source>
</evidence>
<dbReference type="AlphaFoldDB" id="A0A9D4UIX6"/>
<dbReference type="EMBL" id="JABFUD020000016">
    <property type="protein sequence ID" value="KAI5068685.1"/>
    <property type="molecule type" value="Genomic_DNA"/>
</dbReference>
<comment type="similarity">
    <text evidence="1">Belongs to the syntaxin family.</text>
</comment>
<dbReference type="PROSITE" id="PS50192">
    <property type="entry name" value="T_SNARE"/>
    <property type="match status" value="1"/>
</dbReference>
<dbReference type="FunFam" id="1.20.5.110:FF:000008">
    <property type="entry name" value="Syntaxin 132"/>
    <property type="match status" value="1"/>
</dbReference>
<dbReference type="CDD" id="cd00179">
    <property type="entry name" value="SynN"/>
    <property type="match status" value="1"/>
</dbReference>
<evidence type="ECO:0000256" key="4">
    <source>
        <dbReference type="SAM" id="Coils"/>
    </source>
</evidence>